<name>A0ABR6ZY51_9BURK</name>
<sequence>MLLSLVSACGAGFHTSQYASQYGGLAAAIAQRRALAGRNVLLLTQCMADKQANQYKKPAENRMWQIREMKIAATSRTVKSEALMAELAIARQSTCDVVLDLQQVHTDVALHLLVESHMLVFYIQTALWKRNRHTRMMQCIRAAREKNQSLPVLFILDDINSKTGQDLVNKLARQLHDVRFLLANTSADLALASIYKSIFLPAALQTI</sequence>
<protein>
    <submittedName>
        <fullName evidence="1">Uncharacterized protein</fullName>
    </submittedName>
</protein>
<organism evidence="1 2">
    <name type="scientific">Undibacterium hunanense</name>
    <dbReference type="NCBI Taxonomy" id="2762292"/>
    <lineage>
        <taxon>Bacteria</taxon>
        <taxon>Pseudomonadati</taxon>
        <taxon>Pseudomonadota</taxon>
        <taxon>Betaproteobacteria</taxon>
        <taxon>Burkholderiales</taxon>
        <taxon>Oxalobacteraceae</taxon>
        <taxon>Undibacterium</taxon>
    </lineage>
</organism>
<accession>A0ABR6ZY51</accession>
<dbReference type="Proteomes" id="UP000650424">
    <property type="component" value="Unassembled WGS sequence"/>
</dbReference>
<comment type="caution">
    <text evidence="1">The sequence shown here is derived from an EMBL/GenBank/DDBJ whole genome shotgun (WGS) entry which is preliminary data.</text>
</comment>
<dbReference type="RefSeq" id="WP_186950597.1">
    <property type="nucleotide sequence ID" value="NZ_JACOGF010000019.1"/>
</dbReference>
<dbReference type="EMBL" id="JACOGF010000019">
    <property type="protein sequence ID" value="MBC3920779.1"/>
    <property type="molecule type" value="Genomic_DNA"/>
</dbReference>
<proteinExistence type="predicted"/>
<gene>
    <name evidence="1" type="ORF">H8L32_25155</name>
</gene>
<keyword evidence="2" id="KW-1185">Reference proteome</keyword>
<evidence type="ECO:0000313" key="2">
    <source>
        <dbReference type="Proteomes" id="UP000650424"/>
    </source>
</evidence>
<reference evidence="1 2" key="1">
    <citation type="submission" date="2020-08" db="EMBL/GenBank/DDBJ databases">
        <title>Novel species isolated from subtropical streams in China.</title>
        <authorList>
            <person name="Lu H."/>
        </authorList>
    </citation>
    <scope>NUCLEOTIDE SEQUENCE [LARGE SCALE GENOMIC DNA]</scope>
    <source>
        <strain evidence="1 2">CY18W</strain>
    </source>
</reference>
<evidence type="ECO:0000313" key="1">
    <source>
        <dbReference type="EMBL" id="MBC3920779.1"/>
    </source>
</evidence>